<organism evidence="2 3">
    <name type="scientific">Paenibacillus lentus</name>
    <dbReference type="NCBI Taxonomy" id="1338368"/>
    <lineage>
        <taxon>Bacteria</taxon>
        <taxon>Bacillati</taxon>
        <taxon>Bacillota</taxon>
        <taxon>Bacilli</taxon>
        <taxon>Bacillales</taxon>
        <taxon>Paenibacillaceae</taxon>
        <taxon>Paenibacillus</taxon>
    </lineage>
</organism>
<feature type="transmembrane region" description="Helical" evidence="1">
    <location>
        <begin position="28"/>
        <end position="50"/>
    </location>
</feature>
<dbReference type="OrthoDB" id="2637076at2"/>
<name>A0A3Q8S6R6_9BACL</name>
<dbReference type="KEGG" id="plen:EIM92_22660"/>
<evidence type="ECO:0000313" key="2">
    <source>
        <dbReference type="EMBL" id="AZK48636.1"/>
    </source>
</evidence>
<keyword evidence="3" id="KW-1185">Reference proteome</keyword>
<dbReference type="Proteomes" id="UP000273145">
    <property type="component" value="Chromosome"/>
</dbReference>
<proteinExistence type="predicted"/>
<keyword evidence="1" id="KW-1133">Transmembrane helix</keyword>
<keyword evidence="1" id="KW-0812">Transmembrane</keyword>
<dbReference type="AlphaFoldDB" id="A0A3Q8S6R6"/>
<keyword evidence="1" id="KW-0472">Membrane</keyword>
<reference evidence="2 3" key="1">
    <citation type="submission" date="2018-11" db="EMBL/GenBank/DDBJ databases">
        <title>Genome sequencing of Paenibacillus lentus DSM25539(T).</title>
        <authorList>
            <person name="Kook J.-K."/>
            <person name="Park S.-N."/>
            <person name="Lim Y.K."/>
        </authorList>
    </citation>
    <scope>NUCLEOTIDE SEQUENCE [LARGE SCALE GENOMIC DNA]</scope>
    <source>
        <strain evidence="2 3">DSM 25539</strain>
    </source>
</reference>
<accession>A0A3Q8S6R6</accession>
<evidence type="ECO:0000256" key="1">
    <source>
        <dbReference type="SAM" id="Phobius"/>
    </source>
</evidence>
<sequence length="75" mass="8947">MEYQQRKQLSKREEEKKLSFWRDERGDIGVKQIAVTVGVIVIIAVAVTLIRNTFLEQWIREVWDMFMKAIEDMMA</sequence>
<protein>
    <submittedName>
        <fullName evidence="2">Uncharacterized protein</fullName>
    </submittedName>
</protein>
<dbReference type="EMBL" id="CP034248">
    <property type="protein sequence ID" value="AZK48636.1"/>
    <property type="molecule type" value="Genomic_DNA"/>
</dbReference>
<gene>
    <name evidence="2" type="ORF">EIM92_22660</name>
</gene>
<dbReference type="RefSeq" id="WP_125084787.1">
    <property type="nucleotide sequence ID" value="NZ_CP034248.1"/>
</dbReference>
<evidence type="ECO:0000313" key="3">
    <source>
        <dbReference type="Proteomes" id="UP000273145"/>
    </source>
</evidence>